<dbReference type="CDD" id="cd18603">
    <property type="entry name" value="ABC_6TM_MRP1_2_3_6_D2_like"/>
    <property type="match status" value="1"/>
</dbReference>
<feature type="domain" description="ABC transporter" evidence="11">
    <location>
        <begin position="1137"/>
        <end position="1371"/>
    </location>
</feature>
<feature type="domain" description="ABC transmembrane type-1" evidence="12">
    <location>
        <begin position="814"/>
        <end position="1101"/>
    </location>
</feature>
<keyword evidence="9 10" id="KW-0472">Membrane</keyword>
<dbReference type="FunFam" id="3.40.50.300:FF:000074">
    <property type="entry name" value="Multidrug resistance-associated protein 5 isoform 1"/>
    <property type="match status" value="1"/>
</dbReference>
<keyword evidence="14" id="KW-1185">Reference proteome</keyword>
<protein>
    <submittedName>
        <fullName evidence="13">ABCC3</fullName>
    </submittedName>
</protein>
<dbReference type="Gene3D" id="3.40.50.300">
    <property type="entry name" value="P-loop containing nucleotide triphosphate hydrolases"/>
    <property type="match status" value="2"/>
</dbReference>
<organism evidence="13 14">
    <name type="scientific">Mytilus edulis</name>
    <name type="common">Blue mussel</name>
    <dbReference type="NCBI Taxonomy" id="6550"/>
    <lineage>
        <taxon>Eukaryota</taxon>
        <taxon>Metazoa</taxon>
        <taxon>Spiralia</taxon>
        <taxon>Lophotrochozoa</taxon>
        <taxon>Mollusca</taxon>
        <taxon>Bivalvia</taxon>
        <taxon>Autobranchia</taxon>
        <taxon>Pteriomorphia</taxon>
        <taxon>Mytilida</taxon>
        <taxon>Mytiloidea</taxon>
        <taxon>Mytilidae</taxon>
        <taxon>Mytilinae</taxon>
        <taxon>Mytilus</taxon>
    </lineage>
</organism>
<dbReference type="Proteomes" id="UP000683360">
    <property type="component" value="Unassembled WGS sequence"/>
</dbReference>
<dbReference type="Pfam" id="PF00005">
    <property type="entry name" value="ABC_tran"/>
    <property type="match status" value="2"/>
</dbReference>
<sequence>MTKNHLLKIDNNVNSHTKAELSCGVLARELKIVRTCYKRTISKDELWDQLPELQAESLVNDLQLRWAAQENIKIRKRQNSSYRSQYCKNGTTPGEKTALLKSNISEDEDDQVRQHPSLHKCCLQLYGLEWFRGACLKLCCDISTLLQPLILKLIINETEKPADERVLWYGIILAVLLFLLGQLNAVFYVHSNQMMLSLGLKVKTALIGVIYRKTLKVSSNVRKDYTVGEVVNLVSVDCQRIQDAFTYATEILSFFVVIIVGVYELWAVMGTATLGCLLVIAILTCLNALFGKLQQKYMMNILYYKGKRCKLLNEIIFGMKVIKMYAWEPYFSKKIRAIRMKEMVILRKIARVTACSILSAAHSPFMMNFSILLIYTLTSTTEPFNAAKAFLALSVVNVLRFPLTLIPFVITGVIQAFVSIKRIQKFLLTDDVNPDNVQFITASDYAVRIQKGSFTWEKNTDRPTLGGINVNIKEGKLIAVVGQVGSGKSSFISSILGEMEKLEGEVLVKGSVAYVSQEAWIQNLTVRENILYGHTLSERKYNSVIEGCCLKTDLEILTAGDMTEIGERGINVSGGQKQRINLARAVYSNCDIYLFDDPLSAVDSHVGKDLFKKVIGPEGMLRNKTRILVTHGVHWLPKVDEIIVMDNGRISEQGTFKQLVQYNGPFAQFLQVYLLQDESLDEEDDHEISKMKDDLWDQIEVVTSDGGFTTDDSVFIKEGLSRRQSLRRLSRQNSVITSDGSLSSTMIAASMTRRQSKSRRESKAKILRQSSKIDPPLAVGVEGQLIQEEALEEGSVKYSVLIEYAKAMGFPAAFVVLIALVTQQGLNIYQNFWITFWTEDSYLKNATFIHTQKYTDKKYYYLGMYALLGILQGITLFLFGIVAFTKFVKATGYLHDRGLECLFRSPMSFFDTTPVGRIMNRFSSDIDILDDRFPRTFRVLTVMGSVLVGTIIAIVVVTPLSLAVVIPMLILYIVVIKMYIPSARQLKRIESVTRSPVFNHFSETISGASIIRAYKSVNRFKEELYRRIDINATFYYAANVGMGWVGIFIESLGNLILLAVAMFGIMTTDINGGDIGLALTYAVQIIIAMNIVVRGVSEMQMNVVSIERCEEYTHLPPEADWIQRQRPPLEWPKKGTIQFCNYKTRYRSGLELVLNGINCNIRNGERVGIVGRTGAGKSSLTQALFRLIEPAEGSIVIDDITTTTIGLHDLRRKITILPQDPVLFSDTLRVNLDPLEKFSDNELWKALDRAHLKEYAMNQAGQLMSELGEGGSNLSVGQRQLVCLARTLLHKTNILILDEATAAVDMETDDLIQQTISEEFAECTILSIAHRLNTVMDYDRIMVMDKGMIVEFDEPDNLLKNVDGTFYSMAKDARLV</sequence>
<feature type="transmembrane region" description="Helical" evidence="10">
    <location>
        <begin position="962"/>
        <end position="980"/>
    </location>
</feature>
<reference evidence="13" key="1">
    <citation type="submission" date="2021-03" db="EMBL/GenBank/DDBJ databases">
        <authorList>
            <person name="Bekaert M."/>
        </authorList>
    </citation>
    <scope>NUCLEOTIDE SEQUENCE</scope>
</reference>
<dbReference type="PANTHER" id="PTHR24223">
    <property type="entry name" value="ATP-BINDING CASSETTE SUB-FAMILY C"/>
    <property type="match status" value="1"/>
</dbReference>
<dbReference type="EMBL" id="CAJPWZ010002390">
    <property type="protein sequence ID" value="CAG2237464.1"/>
    <property type="molecule type" value="Genomic_DNA"/>
</dbReference>
<dbReference type="Pfam" id="PF00664">
    <property type="entry name" value="ABC_membrane"/>
    <property type="match status" value="2"/>
</dbReference>
<dbReference type="InterPro" id="IPR036640">
    <property type="entry name" value="ABC1_TM_sf"/>
</dbReference>
<gene>
    <name evidence="13" type="ORF">MEDL_49950</name>
</gene>
<dbReference type="FunFam" id="1.20.1560.10:FF:000006">
    <property type="entry name" value="ATP-binding cassette, sub-family C (CFTR/MRP), member 9"/>
    <property type="match status" value="1"/>
</dbReference>
<feature type="domain" description="ABC transporter" evidence="11">
    <location>
        <begin position="447"/>
        <end position="672"/>
    </location>
</feature>
<feature type="transmembrane region" description="Helical" evidence="10">
    <location>
        <begin position="389"/>
        <end position="418"/>
    </location>
</feature>
<evidence type="ECO:0000256" key="6">
    <source>
        <dbReference type="ARBA" id="ARBA00022741"/>
    </source>
</evidence>
<feature type="domain" description="ABC transmembrane type-1" evidence="12">
    <location>
        <begin position="133"/>
        <end position="415"/>
    </location>
</feature>
<evidence type="ECO:0000313" key="13">
    <source>
        <dbReference type="EMBL" id="CAG2237464.1"/>
    </source>
</evidence>
<feature type="transmembrane region" description="Helical" evidence="10">
    <location>
        <begin position="859"/>
        <end position="884"/>
    </location>
</feature>
<dbReference type="CDD" id="cd03250">
    <property type="entry name" value="ABCC_MRP_domain1"/>
    <property type="match status" value="1"/>
</dbReference>
<evidence type="ECO:0000259" key="11">
    <source>
        <dbReference type="PROSITE" id="PS50893"/>
    </source>
</evidence>
<dbReference type="FunFam" id="3.40.50.300:FF:000293">
    <property type="entry name" value="ATP binding cassette subfamily C member 1"/>
    <property type="match status" value="1"/>
</dbReference>
<dbReference type="InterPro" id="IPR027417">
    <property type="entry name" value="P-loop_NTPase"/>
</dbReference>
<dbReference type="PROSITE" id="PS50893">
    <property type="entry name" value="ABC_TRANSPORTER_2"/>
    <property type="match status" value="2"/>
</dbReference>
<feature type="transmembrane region" description="Helical" evidence="10">
    <location>
        <begin position="244"/>
        <end position="263"/>
    </location>
</feature>
<dbReference type="PANTHER" id="PTHR24223:SF443">
    <property type="entry name" value="MULTIDRUG-RESISTANCE LIKE PROTEIN 1, ISOFORM I"/>
    <property type="match status" value="1"/>
</dbReference>
<dbReference type="FunFam" id="1.20.1560.10:FF:000010">
    <property type="entry name" value="Multidrug resistance-associated ABC transporter"/>
    <property type="match status" value="1"/>
</dbReference>
<keyword evidence="4 10" id="KW-0812">Transmembrane</keyword>
<accession>A0A8S3U0U5</accession>
<feature type="transmembrane region" description="Helical" evidence="10">
    <location>
        <begin position="937"/>
        <end position="956"/>
    </location>
</feature>
<evidence type="ECO:0000256" key="3">
    <source>
        <dbReference type="ARBA" id="ARBA00022448"/>
    </source>
</evidence>
<keyword evidence="5" id="KW-0677">Repeat</keyword>
<keyword evidence="8 10" id="KW-1133">Transmembrane helix</keyword>
<dbReference type="InterPro" id="IPR017871">
    <property type="entry name" value="ABC_transporter-like_CS"/>
</dbReference>
<dbReference type="CDD" id="cd03244">
    <property type="entry name" value="ABCC_MRP_domain2"/>
    <property type="match status" value="1"/>
</dbReference>
<keyword evidence="7" id="KW-0067">ATP-binding</keyword>
<dbReference type="GO" id="GO:0005524">
    <property type="term" value="F:ATP binding"/>
    <property type="evidence" value="ECO:0007669"/>
    <property type="project" value="UniProtKB-KW"/>
</dbReference>
<dbReference type="SMART" id="SM00382">
    <property type="entry name" value="AAA"/>
    <property type="match status" value="2"/>
</dbReference>
<evidence type="ECO:0000313" key="14">
    <source>
        <dbReference type="Proteomes" id="UP000683360"/>
    </source>
</evidence>
<dbReference type="InterPro" id="IPR011527">
    <property type="entry name" value="ABC1_TM_dom"/>
</dbReference>
<evidence type="ECO:0000256" key="10">
    <source>
        <dbReference type="SAM" id="Phobius"/>
    </source>
</evidence>
<dbReference type="GO" id="GO:0016887">
    <property type="term" value="F:ATP hydrolysis activity"/>
    <property type="evidence" value="ECO:0007669"/>
    <property type="project" value="InterPro"/>
</dbReference>
<dbReference type="InterPro" id="IPR050173">
    <property type="entry name" value="ABC_transporter_C-like"/>
</dbReference>
<evidence type="ECO:0000256" key="9">
    <source>
        <dbReference type="ARBA" id="ARBA00023136"/>
    </source>
</evidence>
<dbReference type="PROSITE" id="PS00211">
    <property type="entry name" value="ABC_TRANSPORTER_1"/>
    <property type="match status" value="2"/>
</dbReference>
<feature type="transmembrane region" description="Helical" evidence="10">
    <location>
        <begin position="166"/>
        <end position="189"/>
    </location>
</feature>
<feature type="transmembrane region" description="Helical" evidence="10">
    <location>
        <begin position="1075"/>
        <end position="1093"/>
    </location>
</feature>
<keyword evidence="6" id="KW-0547">Nucleotide-binding</keyword>
<keyword evidence="3" id="KW-0813">Transport</keyword>
<comment type="subcellular location">
    <subcellularLocation>
        <location evidence="1">Vacuole membrane</location>
        <topology evidence="1">Multi-pass membrane protein</topology>
    </subcellularLocation>
</comment>
<feature type="transmembrane region" description="Helical" evidence="10">
    <location>
        <begin position="1034"/>
        <end position="1063"/>
    </location>
</feature>
<dbReference type="CDD" id="cd18595">
    <property type="entry name" value="ABC_6TM_MRP1_2_3_6_D1_like"/>
    <property type="match status" value="1"/>
</dbReference>
<dbReference type="GO" id="GO:0005774">
    <property type="term" value="C:vacuolar membrane"/>
    <property type="evidence" value="ECO:0007669"/>
    <property type="project" value="UniProtKB-SubCell"/>
</dbReference>
<name>A0A8S3U0U5_MYTED</name>
<feature type="transmembrane region" description="Helical" evidence="10">
    <location>
        <begin position="269"/>
        <end position="290"/>
    </location>
</feature>
<evidence type="ECO:0000256" key="2">
    <source>
        <dbReference type="ARBA" id="ARBA00009726"/>
    </source>
</evidence>
<feature type="transmembrane region" description="Helical" evidence="10">
    <location>
        <begin position="807"/>
        <end position="826"/>
    </location>
</feature>
<dbReference type="SUPFAM" id="SSF90123">
    <property type="entry name" value="ABC transporter transmembrane region"/>
    <property type="match status" value="2"/>
</dbReference>
<dbReference type="InterPro" id="IPR003439">
    <property type="entry name" value="ABC_transporter-like_ATP-bd"/>
</dbReference>
<dbReference type="OrthoDB" id="6500128at2759"/>
<comment type="similarity">
    <text evidence="2">Belongs to the ABC transporter superfamily. ABCC family. Conjugate transporter (TC 3.A.1.208) subfamily.</text>
</comment>
<dbReference type="GO" id="GO:0140359">
    <property type="term" value="F:ABC-type transporter activity"/>
    <property type="evidence" value="ECO:0007669"/>
    <property type="project" value="InterPro"/>
</dbReference>
<comment type="caution">
    <text evidence="13">The sequence shown here is derived from an EMBL/GenBank/DDBJ whole genome shotgun (WGS) entry which is preliminary data.</text>
</comment>
<evidence type="ECO:0000256" key="4">
    <source>
        <dbReference type="ARBA" id="ARBA00022692"/>
    </source>
</evidence>
<evidence type="ECO:0000256" key="5">
    <source>
        <dbReference type="ARBA" id="ARBA00022737"/>
    </source>
</evidence>
<evidence type="ECO:0000256" key="8">
    <source>
        <dbReference type="ARBA" id="ARBA00022989"/>
    </source>
</evidence>
<evidence type="ECO:0000259" key="12">
    <source>
        <dbReference type="PROSITE" id="PS50929"/>
    </source>
</evidence>
<feature type="transmembrane region" description="Helical" evidence="10">
    <location>
        <begin position="349"/>
        <end position="377"/>
    </location>
</feature>
<dbReference type="SUPFAM" id="SSF52540">
    <property type="entry name" value="P-loop containing nucleoside triphosphate hydrolases"/>
    <property type="match status" value="2"/>
</dbReference>
<evidence type="ECO:0000256" key="1">
    <source>
        <dbReference type="ARBA" id="ARBA00004128"/>
    </source>
</evidence>
<dbReference type="PROSITE" id="PS50929">
    <property type="entry name" value="ABC_TM1F"/>
    <property type="match status" value="2"/>
</dbReference>
<dbReference type="Gene3D" id="1.20.1560.10">
    <property type="entry name" value="ABC transporter type 1, transmembrane domain"/>
    <property type="match status" value="2"/>
</dbReference>
<dbReference type="InterPro" id="IPR003593">
    <property type="entry name" value="AAA+_ATPase"/>
</dbReference>
<evidence type="ECO:0000256" key="7">
    <source>
        <dbReference type="ARBA" id="ARBA00022840"/>
    </source>
</evidence>
<proteinExistence type="inferred from homology"/>